<dbReference type="PANTHER" id="PTHR10438:SF463">
    <property type="entry name" value="THIOREDOXIN"/>
    <property type="match status" value="1"/>
</dbReference>
<dbReference type="AlphaFoldDB" id="A0A067GSP5"/>
<keyword evidence="3" id="KW-1185">Reference proteome</keyword>
<dbReference type="SMR" id="A0A067GSP5"/>
<reference evidence="2 3" key="1">
    <citation type="submission" date="2014-04" db="EMBL/GenBank/DDBJ databases">
        <authorList>
            <consortium name="International Citrus Genome Consortium"/>
            <person name="Gmitter F."/>
            <person name="Chen C."/>
            <person name="Farmerie W."/>
            <person name="Harkins T."/>
            <person name="Desany B."/>
            <person name="Mohiuddin M."/>
            <person name="Kodira C."/>
            <person name="Borodovsky M."/>
            <person name="Lomsadze A."/>
            <person name="Burns P."/>
            <person name="Jenkins J."/>
            <person name="Prochnik S."/>
            <person name="Shu S."/>
            <person name="Chapman J."/>
            <person name="Pitluck S."/>
            <person name="Schmutz J."/>
            <person name="Rokhsar D."/>
        </authorList>
    </citation>
    <scope>NUCLEOTIDE SEQUENCE</scope>
</reference>
<organism evidence="2 3">
    <name type="scientific">Citrus sinensis</name>
    <name type="common">Sweet orange</name>
    <name type="synonym">Citrus aurantium var. sinensis</name>
    <dbReference type="NCBI Taxonomy" id="2711"/>
    <lineage>
        <taxon>Eukaryota</taxon>
        <taxon>Viridiplantae</taxon>
        <taxon>Streptophyta</taxon>
        <taxon>Embryophyta</taxon>
        <taxon>Tracheophyta</taxon>
        <taxon>Spermatophyta</taxon>
        <taxon>Magnoliopsida</taxon>
        <taxon>eudicotyledons</taxon>
        <taxon>Gunneridae</taxon>
        <taxon>Pentapetalae</taxon>
        <taxon>rosids</taxon>
        <taxon>malvids</taxon>
        <taxon>Sapindales</taxon>
        <taxon>Rutaceae</taxon>
        <taxon>Aurantioideae</taxon>
        <taxon>Citrus</taxon>
    </lineage>
</organism>
<evidence type="ECO:0000313" key="3">
    <source>
        <dbReference type="Proteomes" id="UP000027120"/>
    </source>
</evidence>
<dbReference type="PaxDb" id="2711-XP_006483262.1"/>
<dbReference type="InterPro" id="IPR050620">
    <property type="entry name" value="Thioredoxin_H-type-like"/>
</dbReference>
<evidence type="ECO:0000313" key="2">
    <source>
        <dbReference type="EMBL" id="KDO82713.1"/>
    </source>
</evidence>
<evidence type="ECO:0000259" key="1">
    <source>
        <dbReference type="PROSITE" id="PS51352"/>
    </source>
</evidence>
<dbReference type="InterPro" id="IPR036249">
    <property type="entry name" value="Thioredoxin-like_sf"/>
</dbReference>
<sequence length="129" mass="14879">MGANVSSLENPHGFIHAKTPLVMELQSKHQWRSQYEASKQSDRLVVIYYTAAWCGPCKFIEPYVKDFAAMYTDVQFIKIDVDWLPEAAKAFDLIDVLPTFVLVKRGKEIDRVVGAKKDELQMKTEKRRN</sequence>
<feature type="domain" description="Thioredoxin" evidence="1">
    <location>
        <begin position="1"/>
        <end position="129"/>
    </location>
</feature>
<dbReference type="CDD" id="cd02947">
    <property type="entry name" value="TRX_family"/>
    <property type="match status" value="1"/>
</dbReference>
<dbReference type="PROSITE" id="PS51352">
    <property type="entry name" value="THIOREDOXIN_2"/>
    <property type="match status" value="1"/>
</dbReference>
<accession>A0A067GSP5</accession>
<dbReference type="EMBL" id="KK784875">
    <property type="protein sequence ID" value="KDO82713.1"/>
    <property type="molecule type" value="Genomic_DNA"/>
</dbReference>
<dbReference type="eggNOG" id="KOG0907">
    <property type="taxonomic scope" value="Eukaryota"/>
</dbReference>
<dbReference type="InterPro" id="IPR013766">
    <property type="entry name" value="Thioredoxin_domain"/>
</dbReference>
<gene>
    <name evidence="2" type="ORF">CISIN_1g0312711mg</name>
</gene>
<dbReference type="PROSITE" id="PS00194">
    <property type="entry name" value="THIOREDOXIN_1"/>
    <property type="match status" value="1"/>
</dbReference>
<proteinExistence type="predicted"/>
<dbReference type="Gene3D" id="3.40.30.10">
    <property type="entry name" value="Glutaredoxin"/>
    <property type="match status" value="1"/>
</dbReference>
<name>A0A067GSP5_CITSI</name>
<protein>
    <recommendedName>
        <fullName evidence="1">Thioredoxin domain-containing protein</fullName>
    </recommendedName>
</protein>
<dbReference type="InterPro" id="IPR017937">
    <property type="entry name" value="Thioredoxin_CS"/>
</dbReference>
<dbReference type="Proteomes" id="UP000027120">
    <property type="component" value="Unassembled WGS sequence"/>
</dbReference>
<dbReference type="SUPFAM" id="SSF52833">
    <property type="entry name" value="Thioredoxin-like"/>
    <property type="match status" value="1"/>
</dbReference>
<dbReference type="Pfam" id="PF00085">
    <property type="entry name" value="Thioredoxin"/>
    <property type="match status" value="1"/>
</dbReference>
<dbReference type="PANTHER" id="PTHR10438">
    <property type="entry name" value="THIOREDOXIN"/>
    <property type="match status" value="1"/>
</dbReference>